<evidence type="ECO:0000256" key="7">
    <source>
        <dbReference type="SAM" id="SignalP"/>
    </source>
</evidence>
<dbReference type="GO" id="GO:0007155">
    <property type="term" value="P:cell adhesion"/>
    <property type="evidence" value="ECO:0007669"/>
    <property type="project" value="InterPro"/>
</dbReference>
<evidence type="ECO:0000256" key="5">
    <source>
        <dbReference type="ARBA" id="ARBA00022906"/>
    </source>
</evidence>
<keyword evidence="9" id="KW-1185">Reference proteome</keyword>
<gene>
    <name evidence="8" type="ORF">SAMN04487962_101395</name>
</gene>
<dbReference type="OrthoDB" id="7346865at2"/>
<dbReference type="Pfam" id="PF01297">
    <property type="entry name" value="ZnuA"/>
    <property type="match status" value="1"/>
</dbReference>
<dbReference type="GO" id="GO:0006829">
    <property type="term" value="P:zinc ion transport"/>
    <property type="evidence" value="ECO:0007669"/>
    <property type="project" value="UniProtKB-KW"/>
</dbReference>
<evidence type="ECO:0000313" key="8">
    <source>
        <dbReference type="EMBL" id="SES74277.1"/>
    </source>
</evidence>
<dbReference type="InterPro" id="IPR006127">
    <property type="entry name" value="ZnuA-like"/>
</dbReference>
<dbReference type="RefSeq" id="WP_091848527.1">
    <property type="nucleotide sequence ID" value="NZ_FOHZ01000001.1"/>
</dbReference>
<keyword evidence="5" id="KW-0862">Zinc</keyword>
<keyword evidence="5" id="KW-0406">Ion transport</keyword>
<proteinExistence type="inferred from homology"/>
<feature type="region of interest" description="Disordered" evidence="6">
    <location>
        <begin position="112"/>
        <end position="164"/>
    </location>
</feature>
<feature type="chain" id="PRO_5011715336" description="High-affinity zinc uptake system protein ZnuA" evidence="7">
    <location>
        <begin position="27"/>
        <end position="332"/>
    </location>
</feature>
<evidence type="ECO:0000256" key="2">
    <source>
        <dbReference type="ARBA" id="ARBA00015915"/>
    </source>
</evidence>
<feature type="compositionally biased region" description="Basic and acidic residues" evidence="6">
    <location>
        <begin position="121"/>
        <end position="164"/>
    </location>
</feature>
<keyword evidence="3" id="KW-0813">Transport</keyword>
<name>A0A1H9YYQ7_9GAMM</name>
<dbReference type="STRING" id="430453.SAMN04487962_101395"/>
<dbReference type="PANTHER" id="PTHR42953">
    <property type="entry name" value="HIGH-AFFINITY ZINC UPTAKE SYSTEM PROTEIN ZNUA-RELATED"/>
    <property type="match status" value="1"/>
</dbReference>
<evidence type="ECO:0000256" key="1">
    <source>
        <dbReference type="ARBA" id="ARBA00011028"/>
    </source>
</evidence>
<evidence type="ECO:0000256" key="3">
    <source>
        <dbReference type="ARBA" id="ARBA00022448"/>
    </source>
</evidence>
<dbReference type="InterPro" id="IPR006129">
    <property type="entry name" value="AdhesinB"/>
</dbReference>
<evidence type="ECO:0000256" key="4">
    <source>
        <dbReference type="ARBA" id="ARBA00022729"/>
    </source>
</evidence>
<dbReference type="EMBL" id="FOHZ01000001">
    <property type="protein sequence ID" value="SES74277.1"/>
    <property type="molecule type" value="Genomic_DNA"/>
</dbReference>
<feature type="signal peptide" evidence="7">
    <location>
        <begin position="1"/>
        <end position="26"/>
    </location>
</feature>
<dbReference type="SUPFAM" id="SSF53807">
    <property type="entry name" value="Helical backbone' metal receptor"/>
    <property type="match status" value="1"/>
</dbReference>
<dbReference type="AlphaFoldDB" id="A0A1H9YYQ7"/>
<evidence type="ECO:0000256" key="6">
    <source>
        <dbReference type="SAM" id="MobiDB-lite"/>
    </source>
</evidence>
<dbReference type="InterPro" id="IPR050492">
    <property type="entry name" value="Bact_metal-bind_prot9"/>
</dbReference>
<dbReference type="PRINTS" id="PR00691">
    <property type="entry name" value="ADHESINB"/>
</dbReference>
<dbReference type="Gene3D" id="3.40.50.1980">
    <property type="entry name" value="Nitrogenase molybdenum iron protein domain"/>
    <property type="match status" value="2"/>
</dbReference>
<comment type="similarity">
    <text evidence="1">Belongs to the bacterial solute-binding protein 9 family.</text>
</comment>
<dbReference type="Proteomes" id="UP000198762">
    <property type="component" value="Unassembled WGS sequence"/>
</dbReference>
<keyword evidence="4 7" id="KW-0732">Signal</keyword>
<dbReference type="PANTHER" id="PTHR42953:SF3">
    <property type="entry name" value="HIGH-AFFINITY ZINC UPTAKE SYSTEM PROTEIN ZNUA"/>
    <property type="match status" value="1"/>
</dbReference>
<evidence type="ECO:0000313" key="9">
    <source>
        <dbReference type="Proteomes" id="UP000198762"/>
    </source>
</evidence>
<reference evidence="9" key="1">
    <citation type="submission" date="2016-10" db="EMBL/GenBank/DDBJ databases">
        <authorList>
            <person name="Varghese N."/>
            <person name="Submissions S."/>
        </authorList>
    </citation>
    <scope>NUCLEOTIDE SEQUENCE [LARGE SCALE GENOMIC DNA]</scope>
    <source>
        <strain evidence="9">CGMCC 1.6489</strain>
    </source>
</reference>
<dbReference type="GO" id="GO:0046872">
    <property type="term" value="F:metal ion binding"/>
    <property type="evidence" value="ECO:0007669"/>
    <property type="project" value="InterPro"/>
</dbReference>
<organism evidence="8 9">
    <name type="scientific">Marinobacter segnicrescens</name>
    <dbReference type="NCBI Taxonomy" id="430453"/>
    <lineage>
        <taxon>Bacteria</taxon>
        <taxon>Pseudomonadati</taxon>
        <taxon>Pseudomonadota</taxon>
        <taxon>Gammaproteobacteria</taxon>
        <taxon>Pseudomonadales</taxon>
        <taxon>Marinobacteraceae</taxon>
        <taxon>Marinobacter</taxon>
    </lineage>
</organism>
<keyword evidence="5" id="KW-0864">Zinc transport</keyword>
<protein>
    <recommendedName>
        <fullName evidence="2">High-affinity zinc uptake system protein ZnuA</fullName>
    </recommendedName>
</protein>
<accession>A0A1H9YYQ7</accession>
<sequence length="332" mass="36333">MKQISRLLPIVGLSAALTLGAVTAHANDEKPKIVASLSPIELLVRAVAGDQVTVSTLVPAGASPHTYQLRPSERRQLAAADRIFWVGPGMESFLERLLTGPDFRDQSVALAQGADSPGDDAQGHHDQDGQGDHTEAEHGQEHDSADAHDHGHGHDHGDGEDPHIWLDPTLALDMAGKVAHSIEDLEGIDAEQVDRNLANFKVALKEREAAIRVQLQPAKDLDLFTYHDAFRRFAEHYGLTIAGVLTLSPERSPGARHLAEVQQRLQQADQPCLLTEPQFNRQWWESLMTDVEIPISTWDPLAGDIEPTATGYLEFQQSLADAVLRCLPENAE</sequence>